<dbReference type="Proteomes" id="UP000253410">
    <property type="component" value="Unassembled WGS sequence"/>
</dbReference>
<evidence type="ECO:0000313" key="2">
    <source>
        <dbReference type="Proteomes" id="UP000253410"/>
    </source>
</evidence>
<evidence type="ECO:0000313" key="1">
    <source>
        <dbReference type="EMBL" id="RBL88972.1"/>
    </source>
</evidence>
<name>A0A365XRJ7_9BACT</name>
<dbReference type="OrthoDB" id="942445at2"/>
<accession>A0A365XRJ7</accession>
<proteinExistence type="predicted"/>
<evidence type="ECO:0008006" key="3">
    <source>
        <dbReference type="Google" id="ProtNLM"/>
    </source>
</evidence>
<gene>
    <name evidence="1" type="ORF">DF182_20725</name>
</gene>
<reference evidence="1 2" key="1">
    <citation type="submission" date="2018-05" db="EMBL/GenBank/DDBJ databases">
        <title>Chitinophaga sp. K3CV102501T nov., isolated from isolated from a monsoon evergreen broad-leaved forest soil.</title>
        <authorList>
            <person name="Lv Y."/>
        </authorList>
    </citation>
    <scope>NUCLEOTIDE SEQUENCE [LARGE SCALE GENOMIC DNA]</scope>
    <source>
        <strain evidence="1 2">GDMCC 1.1325</strain>
    </source>
</reference>
<organism evidence="1 2">
    <name type="scientific">Chitinophaga flava</name>
    <dbReference type="NCBI Taxonomy" id="2259036"/>
    <lineage>
        <taxon>Bacteria</taxon>
        <taxon>Pseudomonadati</taxon>
        <taxon>Bacteroidota</taxon>
        <taxon>Chitinophagia</taxon>
        <taxon>Chitinophagales</taxon>
        <taxon>Chitinophagaceae</taxon>
        <taxon>Chitinophaga</taxon>
    </lineage>
</organism>
<protein>
    <recommendedName>
        <fullName evidence="3">Type I-B CRISPR-associated protein Cas5</fullName>
    </recommendedName>
</protein>
<comment type="caution">
    <text evidence="1">The sequence shown here is derived from an EMBL/GenBank/DDBJ whole genome shotgun (WGS) entry which is preliminary data.</text>
</comment>
<keyword evidence="2" id="KW-1185">Reference proteome</keyword>
<dbReference type="AlphaFoldDB" id="A0A365XRJ7"/>
<sequence>MINLLEVEFAGWTATPRMPFVVSGNAVCLPAPSYSLLLGLIGCCLGRLVEAGEVAIGCYYRFDHTAKDMETRQRLAFDGRQLKPHQKGTDVHLREFHVQPRLRLWLNRPEWADYFLYPAGTPSLGRSQDILRVTSVKTVVASKVAQGTVSGCMLPFGPQIQAGGQLVQMAEAYQENDGIGAGRTATHSGIFIAIPWDSLSPVSMPDLYEIAQEGQQEPFCFYLHPFKHER</sequence>
<dbReference type="RefSeq" id="WP_113617715.1">
    <property type="nucleotide sequence ID" value="NZ_QFFJ01000002.1"/>
</dbReference>
<dbReference type="EMBL" id="QFFJ01000002">
    <property type="protein sequence ID" value="RBL88972.1"/>
    <property type="molecule type" value="Genomic_DNA"/>
</dbReference>